<dbReference type="InterPro" id="IPR007393">
    <property type="entry name" value="YlxR_dom"/>
</dbReference>
<evidence type="ECO:0000259" key="1">
    <source>
        <dbReference type="Pfam" id="PF04296"/>
    </source>
</evidence>
<dbReference type="SUPFAM" id="SSF64376">
    <property type="entry name" value="YlxR-like"/>
    <property type="match status" value="1"/>
</dbReference>
<keyword evidence="3" id="KW-1185">Reference proteome</keyword>
<accession>A0A128ELU4</accession>
<dbReference type="Pfam" id="PF04296">
    <property type="entry name" value="YlxR"/>
    <property type="match status" value="1"/>
</dbReference>
<name>A0A128ELU4_9BACT</name>
<dbReference type="EMBL" id="FIZP01000021">
    <property type="protein sequence ID" value="CZE49422.1"/>
    <property type="molecule type" value="Genomic_DNA"/>
</dbReference>
<evidence type="ECO:0000313" key="3">
    <source>
        <dbReference type="Proteomes" id="UP000069632"/>
    </source>
</evidence>
<protein>
    <submittedName>
        <fullName evidence="2">Protein of uncharacterized function (DUF448)</fullName>
    </submittedName>
</protein>
<dbReference type="InterPro" id="IPR035931">
    <property type="entry name" value="YlxR-like_sf"/>
</dbReference>
<reference evidence="2 3" key="1">
    <citation type="submission" date="2016-02" db="EMBL/GenBank/DDBJ databases">
        <authorList>
            <consortium name="Pathogen Informatics"/>
        </authorList>
    </citation>
    <scope>NUCLEOTIDE SEQUENCE [LARGE SCALE GENOMIC DNA]</scope>
    <source>
        <strain evidence="2 3">RC20</strain>
    </source>
</reference>
<organism evidence="2 3">
    <name type="scientific">Campylobacter geochelonis</name>
    <dbReference type="NCBI Taxonomy" id="1780362"/>
    <lineage>
        <taxon>Bacteria</taxon>
        <taxon>Pseudomonadati</taxon>
        <taxon>Campylobacterota</taxon>
        <taxon>Epsilonproteobacteria</taxon>
        <taxon>Campylobacterales</taxon>
        <taxon>Campylobacteraceae</taxon>
        <taxon>Campylobacter</taxon>
    </lineage>
</organism>
<evidence type="ECO:0000313" key="2">
    <source>
        <dbReference type="EMBL" id="CZE49422.1"/>
    </source>
</evidence>
<feature type="domain" description="YlxR" evidence="1">
    <location>
        <begin position="9"/>
        <end position="78"/>
    </location>
</feature>
<dbReference type="AlphaFoldDB" id="A0A128ELU4"/>
<proteinExistence type="predicted"/>
<dbReference type="Proteomes" id="UP000069632">
    <property type="component" value="Unassembled WGS sequence"/>
</dbReference>
<sequence>MLKNHTPKRMCVVCKARFTQNSLFRLRIKNFDISTDCDSGRSFYICQKCIKTDEKILKKIMSKFVKTSNLNLEKLKERLLYGGCSHTRNSN</sequence>
<gene>
    <name evidence="2" type="ORF">ERS672216_01906</name>
</gene>
<dbReference type="OrthoDB" id="5518171at2"/>
<dbReference type="Gene3D" id="3.30.1230.10">
    <property type="entry name" value="YlxR-like"/>
    <property type="match status" value="1"/>
</dbReference>